<dbReference type="Proteomes" id="UP000078582">
    <property type="component" value="Chromosome"/>
</dbReference>
<proteinExistence type="predicted"/>
<protein>
    <submittedName>
        <fullName evidence="1">Uncharacterized protein</fullName>
    </submittedName>
</protein>
<gene>
    <name evidence="1" type="ORF">AYR53_12165</name>
</gene>
<accession>A0A192H4Z1</accession>
<reference evidence="1 2" key="1">
    <citation type="submission" date="2016-03" db="EMBL/GenBank/DDBJ databases">
        <title>Pediococcus and Lactobacillus from brewery environment - whole genome sequencing and assembly.</title>
        <authorList>
            <person name="Behr J."/>
            <person name="Geissler A.J."/>
            <person name="Vogel R.F."/>
        </authorList>
    </citation>
    <scope>NUCLEOTIDE SEQUENCE [LARGE SCALE GENOMIC DNA]</scope>
    <source>
        <strain evidence="1 2">TMW 1.1989</strain>
    </source>
</reference>
<dbReference type="EMBL" id="CP014873">
    <property type="protein sequence ID" value="ANK63450.1"/>
    <property type="molecule type" value="Genomic_DNA"/>
</dbReference>
<keyword evidence="2" id="KW-1185">Reference proteome</keyword>
<name>A0A192H4Z1_9LACO</name>
<dbReference type="KEGG" id="lbt:AYR52_07435"/>
<evidence type="ECO:0000313" key="2">
    <source>
        <dbReference type="Proteomes" id="UP000078582"/>
    </source>
</evidence>
<organism evidence="1 2">
    <name type="scientific">Loigolactobacillus backii</name>
    <dbReference type="NCBI Taxonomy" id="375175"/>
    <lineage>
        <taxon>Bacteria</taxon>
        <taxon>Bacillati</taxon>
        <taxon>Bacillota</taxon>
        <taxon>Bacilli</taxon>
        <taxon>Lactobacillales</taxon>
        <taxon>Lactobacillaceae</taxon>
        <taxon>Loigolactobacillus</taxon>
    </lineage>
</organism>
<evidence type="ECO:0000313" key="1">
    <source>
        <dbReference type="EMBL" id="ANK63450.1"/>
    </source>
</evidence>
<dbReference type="AlphaFoldDB" id="A0A192H4Z1"/>
<sequence length="76" mass="8802">MYFILLIIISISLLLSVFGTSLVLANHNSINWKIILTLICIILIFALSLGYFIWLRQNHPQFLFALKSVLYNYLKA</sequence>